<dbReference type="OrthoDB" id="5926276at2759"/>
<dbReference type="AlphaFoldDB" id="A0A0V1APJ7"/>
<keyword evidence="3" id="KW-1185">Reference proteome</keyword>
<sequence length="70" mass="7589">LNGNMEADWVVVYKAPAQNAGKAFVTSNVLLEGAGANAWQNIPDVTRDNGHAVFKPLEHVIAANQNNRFN</sequence>
<protein>
    <submittedName>
        <fullName evidence="2">Uncharacterized protein</fullName>
    </submittedName>
</protein>
<feature type="non-terminal residue" evidence="2">
    <location>
        <position position="70"/>
    </location>
</feature>
<dbReference type="STRING" id="6334.A0A0V1APJ7"/>
<gene>
    <name evidence="1" type="ORF">T01_5756</name>
    <name evidence="2" type="ORF">T01_6404</name>
</gene>
<dbReference type="EMBL" id="JYDH01000365">
    <property type="protein sequence ID" value="KRY26667.1"/>
    <property type="molecule type" value="Genomic_DNA"/>
</dbReference>
<organism evidence="2 3">
    <name type="scientific">Trichinella spiralis</name>
    <name type="common">Trichina worm</name>
    <dbReference type="NCBI Taxonomy" id="6334"/>
    <lineage>
        <taxon>Eukaryota</taxon>
        <taxon>Metazoa</taxon>
        <taxon>Ecdysozoa</taxon>
        <taxon>Nematoda</taxon>
        <taxon>Enoplea</taxon>
        <taxon>Dorylaimia</taxon>
        <taxon>Trichinellida</taxon>
        <taxon>Trichinellidae</taxon>
        <taxon>Trichinella</taxon>
    </lineage>
</organism>
<proteinExistence type="predicted"/>
<dbReference type="Proteomes" id="UP000054776">
    <property type="component" value="Unassembled WGS sequence"/>
</dbReference>
<comment type="caution">
    <text evidence="2">The sequence shown here is derived from an EMBL/GenBank/DDBJ whole genome shotgun (WGS) entry which is preliminary data.</text>
</comment>
<name>A0A0V1APJ7_TRISP</name>
<evidence type="ECO:0000313" key="3">
    <source>
        <dbReference type="Proteomes" id="UP000054776"/>
    </source>
</evidence>
<feature type="non-terminal residue" evidence="2">
    <location>
        <position position="1"/>
    </location>
</feature>
<reference evidence="2 3" key="1">
    <citation type="submission" date="2015-01" db="EMBL/GenBank/DDBJ databases">
        <title>Evolution of Trichinella species and genotypes.</title>
        <authorList>
            <person name="Korhonen P.K."/>
            <person name="Edoardo P."/>
            <person name="Giuseppe L.R."/>
            <person name="Gasser R.B."/>
        </authorList>
    </citation>
    <scope>NUCLEOTIDE SEQUENCE [LARGE SCALE GENOMIC DNA]</scope>
    <source>
        <strain evidence="2">ISS3</strain>
    </source>
</reference>
<accession>A0A0V1APJ7</accession>
<dbReference type="EMBL" id="JYDH01000363">
    <property type="protein sequence ID" value="KRY26676.1"/>
    <property type="molecule type" value="Genomic_DNA"/>
</dbReference>
<evidence type="ECO:0000313" key="2">
    <source>
        <dbReference type="EMBL" id="KRY26676.1"/>
    </source>
</evidence>
<evidence type="ECO:0000313" key="1">
    <source>
        <dbReference type="EMBL" id="KRY26667.1"/>
    </source>
</evidence>
<dbReference type="InParanoid" id="A0A0V1APJ7"/>